<accession>A0A3A4NFC8</accession>
<protein>
    <submittedName>
        <fullName evidence="1">Uncharacterized protein</fullName>
    </submittedName>
</protein>
<comment type="caution">
    <text evidence="1">The sequence shown here is derived from an EMBL/GenBank/DDBJ whole genome shotgun (WGS) entry which is preliminary data.</text>
</comment>
<proteinExistence type="predicted"/>
<gene>
    <name evidence="1" type="ORF">C4520_17550</name>
</gene>
<dbReference type="Proteomes" id="UP000265882">
    <property type="component" value="Unassembled WGS sequence"/>
</dbReference>
<sequence length="84" mass="9913">MIRVRRISKFNHQEEAIRIMYLISGEEAYIYRNHPWRQRLAAGITSRRSWNSLPLPVLPLCLYPFAFWPKSGLRPAFLILLGTN</sequence>
<evidence type="ECO:0000313" key="2">
    <source>
        <dbReference type="Proteomes" id="UP000265882"/>
    </source>
</evidence>
<reference evidence="1 2" key="1">
    <citation type="journal article" date="2017" name="ISME J.">
        <title>Energy and carbon metabolisms in a deep terrestrial subsurface fluid microbial community.</title>
        <authorList>
            <person name="Momper L."/>
            <person name="Jungbluth S.P."/>
            <person name="Lee M.D."/>
            <person name="Amend J.P."/>
        </authorList>
    </citation>
    <scope>NUCLEOTIDE SEQUENCE [LARGE SCALE GENOMIC DNA]</scope>
    <source>
        <strain evidence="1">SURF_5</strain>
    </source>
</reference>
<dbReference type="AlphaFoldDB" id="A0A3A4NFC8"/>
<name>A0A3A4NFC8_ABYX5</name>
<organism evidence="1 2">
    <name type="scientific">Abyssobacteria bacterium (strain SURF_5)</name>
    <dbReference type="NCBI Taxonomy" id="2093360"/>
    <lineage>
        <taxon>Bacteria</taxon>
        <taxon>Pseudomonadati</taxon>
        <taxon>Candidatus Hydrogenedentota</taxon>
        <taxon>Candidatus Abyssobacteria</taxon>
    </lineage>
</organism>
<evidence type="ECO:0000313" key="1">
    <source>
        <dbReference type="EMBL" id="RJP17126.1"/>
    </source>
</evidence>
<dbReference type="EMBL" id="QZKU01000120">
    <property type="protein sequence ID" value="RJP17126.1"/>
    <property type="molecule type" value="Genomic_DNA"/>
</dbReference>